<dbReference type="EMBL" id="JADFTS010000004">
    <property type="protein sequence ID" value="KAF9608213.1"/>
    <property type="molecule type" value="Genomic_DNA"/>
</dbReference>
<dbReference type="OrthoDB" id="2102561at2759"/>
<dbReference type="InterPro" id="IPR036291">
    <property type="entry name" value="NAD(P)-bd_dom_sf"/>
</dbReference>
<comment type="caution">
    <text evidence="3">The sequence shown here is derived from an EMBL/GenBank/DDBJ whole genome shotgun (WGS) entry which is preliminary data.</text>
</comment>
<organism evidence="3 4">
    <name type="scientific">Coptis chinensis</name>
    <dbReference type="NCBI Taxonomy" id="261450"/>
    <lineage>
        <taxon>Eukaryota</taxon>
        <taxon>Viridiplantae</taxon>
        <taxon>Streptophyta</taxon>
        <taxon>Embryophyta</taxon>
        <taxon>Tracheophyta</taxon>
        <taxon>Spermatophyta</taxon>
        <taxon>Magnoliopsida</taxon>
        <taxon>Ranunculales</taxon>
        <taxon>Ranunculaceae</taxon>
        <taxon>Coptidoideae</taxon>
        <taxon>Coptis</taxon>
    </lineage>
</organism>
<gene>
    <name evidence="3" type="ORF">IFM89_007835</name>
</gene>
<dbReference type="Proteomes" id="UP000631114">
    <property type="component" value="Unassembled WGS sequence"/>
</dbReference>
<accession>A0A835LU31</accession>
<evidence type="ECO:0000313" key="4">
    <source>
        <dbReference type="Proteomes" id="UP000631114"/>
    </source>
</evidence>
<comment type="similarity">
    <text evidence="1">Belongs to the short-chain dehydrogenases/reductases (SDR) family.</text>
</comment>
<evidence type="ECO:0000256" key="2">
    <source>
        <dbReference type="ARBA" id="ARBA00023002"/>
    </source>
</evidence>
<keyword evidence="2" id="KW-0560">Oxidoreductase</keyword>
<keyword evidence="4" id="KW-1185">Reference proteome</keyword>
<proteinExistence type="inferred from homology"/>
<dbReference type="Gene3D" id="3.40.50.720">
    <property type="entry name" value="NAD(P)-binding Rossmann-like Domain"/>
    <property type="match status" value="1"/>
</dbReference>
<dbReference type="GO" id="GO:0005783">
    <property type="term" value="C:endoplasmic reticulum"/>
    <property type="evidence" value="ECO:0007669"/>
    <property type="project" value="TreeGrafter"/>
</dbReference>
<evidence type="ECO:0000256" key="1">
    <source>
        <dbReference type="ARBA" id="ARBA00006484"/>
    </source>
</evidence>
<name>A0A835LU31_9MAGN</name>
<dbReference type="AlphaFoldDB" id="A0A835LU31"/>
<dbReference type="PRINTS" id="PR00081">
    <property type="entry name" value="GDHRDH"/>
</dbReference>
<dbReference type="SUPFAM" id="SSF51735">
    <property type="entry name" value="NAD(P)-binding Rossmann-fold domains"/>
    <property type="match status" value="1"/>
</dbReference>
<dbReference type="Pfam" id="PF00106">
    <property type="entry name" value="adh_short"/>
    <property type="match status" value="1"/>
</dbReference>
<dbReference type="PANTHER" id="PTHR44169">
    <property type="entry name" value="NADPH-DEPENDENT 1-ACYLDIHYDROXYACETONE PHOSPHATE REDUCTASE"/>
    <property type="match status" value="1"/>
</dbReference>
<dbReference type="PANTHER" id="PTHR44169:SF6">
    <property type="entry name" value="NADPH-DEPENDENT 1-ACYLDIHYDROXYACETONE PHOSPHATE REDUCTASE"/>
    <property type="match status" value="1"/>
</dbReference>
<feature type="non-terminal residue" evidence="3">
    <location>
        <position position="140"/>
    </location>
</feature>
<dbReference type="InterPro" id="IPR002347">
    <property type="entry name" value="SDR_fam"/>
</dbReference>
<dbReference type="GO" id="GO:0016491">
    <property type="term" value="F:oxidoreductase activity"/>
    <property type="evidence" value="ECO:0007669"/>
    <property type="project" value="UniProtKB-KW"/>
</dbReference>
<protein>
    <submittedName>
        <fullName evidence="3">Uncharacterized protein</fullName>
    </submittedName>
</protein>
<evidence type="ECO:0000313" key="3">
    <source>
        <dbReference type="EMBL" id="KAF9608213.1"/>
    </source>
</evidence>
<reference evidence="3 4" key="1">
    <citation type="submission" date="2020-10" db="EMBL/GenBank/DDBJ databases">
        <title>The Coptis chinensis genome and diversification of protoberbering-type alkaloids.</title>
        <authorList>
            <person name="Wang B."/>
            <person name="Shu S."/>
            <person name="Song C."/>
            <person name="Liu Y."/>
        </authorList>
    </citation>
    <scope>NUCLEOTIDE SEQUENCE [LARGE SCALE GENOMIC DNA]</scope>
    <source>
        <strain evidence="3">HL-2020</strain>
        <tissue evidence="3">Leaf</tissue>
    </source>
</reference>
<sequence length="140" mass="15675">PMRLIQVVVPHMVTRKKGKIVNSGSVGALAPGPWAGAYIASKVAFHSLIDSLSLSLQSFSRKMIYILRLSESELRTFGIDVITVVPGAIRTNIANTSTTSYERMPEWKLYKPFNDVIHSRTTLLHTMKPITPEEFAKKNY</sequence>